<dbReference type="EMBL" id="CAXAMN010021629">
    <property type="protein sequence ID" value="CAK9061647.1"/>
    <property type="molecule type" value="Genomic_DNA"/>
</dbReference>
<evidence type="ECO:0000256" key="1">
    <source>
        <dbReference type="SAM" id="MobiDB-lite"/>
    </source>
</evidence>
<keyword evidence="3" id="KW-0732">Signal</keyword>
<keyword evidence="5" id="KW-1185">Reference proteome</keyword>
<feature type="transmembrane region" description="Helical" evidence="2">
    <location>
        <begin position="107"/>
        <end position="128"/>
    </location>
</feature>
<dbReference type="Proteomes" id="UP001642484">
    <property type="component" value="Unassembled WGS sequence"/>
</dbReference>
<keyword evidence="2" id="KW-1133">Transmembrane helix</keyword>
<feature type="transmembrane region" description="Helical" evidence="2">
    <location>
        <begin position="186"/>
        <end position="204"/>
    </location>
</feature>
<feature type="chain" id="PRO_5047396920" evidence="3">
    <location>
        <begin position="19"/>
        <end position="576"/>
    </location>
</feature>
<gene>
    <name evidence="4" type="ORF">CCMP2556_LOCUS30307</name>
</gene>
<feature type="transmembrane region" description="Helical" evidence="2">
    <location>
        <begin position="163"/>
        <end position="181"/>
    </location>
</feature>
<organism evidence="4 5">
    <name type="scientific">Durusdinium trenchii</name>
    <dbReference type="NCBI Taxonomy" id="1381693"/>
    <lineage>
        <taxon>Eukaryota</taxon>
        <taxon>Sar</taxon>
        <taxon>Alveolata</taxon>
        <taxon>Dinophyceae</taxon>
        <taxon>Suessiales</taxon>
        <taxon>Symbiodiniaceae</taxon>
        <taxon>Durusdinium</taxon>
    </lineage>
</organism>
<protein>
    <submittedName>
        <fullName evidence="4">Uncharacterized protein</fullName>
    </submittedName>
</protein>
<proteinExistence type="predicted"/>
<feature type="transmembrane region" description="Helical" evidence="2">
    <location>
        <begin position="81"/>
        <end position="101"/>
    </location>
</feature>
<feature type="compositionally biased region" description="Basic and acidic residues" evidence="1">
    <location>
        <begin position="411"/>
        <end position="434"/>
    </location>
</feature>
<feature type="compositionally biased region" description="Low complexity" evidence="1">
    <location>
        <begin position="553"/>
        <end position="567"/>
    </location>
</feature>
<evidence type="ECO:0000313" key="5">
    <source>
        <dbReference type="Proteomes" id="UP001642484"/>
    </source>
</evidence>
<keyword evidence="2" id="KW-0472">Membrane</keyword>
<feature type="region of interest" description="Disordered" evidence="1">
    <location>
        <begin position="551"/>
        <end position="576"/>
    </location>
</feature>
<name>A0ABP0NCW4_9DINO</name>
<evidence type="ECO:0000313" key="4">
    <source>
        <dbReference type="EMBL" id="CAK9061647.1"/>
    </source>
</evidence>
<reference evidence="4 5" key="1">
    <citation type="submission" date="2024-02" db="EMBL/GenBank/DDBJ databases">
        <authorList>
            <person name="Chen Y."/>
            <person name="Shah S."/>
            <person name="Dougan E. K."/>
            <person name="Thang M."/>
            <person name="Chan C."/>
        </authorList>
    </citation>
    <scope>NUCLEOTIDE SEQUENCE [LARGE SCALE GENOMIC DNA]</scope>
</reference>
<feature type="transmembrane region" description="Helical" evidence="2">
    <location>
        <begin position="216"/>
        <end position="239"/>
    </location>
</feature>
<feature type="region of interest" description="Disordered" evidence="1">
    <location>
        <begin position="403"/>
        <end position="434"/>
    </location>
</feature>
<feature type="transmembrane region" description="Helical" evidence="2">
    <location>
        <begin position="140"/>
        <end position="157"/>
    </location>
</feature>
<evidence type="ECO:0000256" key="3">
    <source>
        <dbReference type="SAM" id="SignalP"/>
    </source>
</evidence>
<accession>A0ABP0NCW4</accession>
<feature type="signal peptide" evidence="3">
    <location>
        <begin position="1"/>
        <end position="18"/>
    </location>
</feature>
<sequence length="576" mass="63497">MDVRLFLVLSLLFEVLCGAKLAYSIAKARHASGFISRLSRLSRCFSWICHWVGMLRSLLWGEKTMIDNEVASLRLAWSHKFLCVYAFCTTCSIVSIQYNMVLGRARWMSPIATWSSLVLQAGFTVYLLCPNLVDKSTLNGLYFLGMLMAGSFLSPWHSESDQLLDVALIIFIFARLPLILLCTRPFIVLFCNLCLLTATVYRAYTDDEVELEGSLGSAYHVLWVEAGTCIITLVSSIALQQMLIHKVELKIQSDNAATQFGAASSLLTLMCDAVVELDSNFCLTEHSSALAAMLLKSNNISGASLLSFMPSEDAERALRHLQHFGAQFSTVKRSRPTPVQPAHAFHTHMVDSCATRLSTEVFQVKYTKADGQQCHLVGLREFSDKTAGVDSFNEELLTIKRSGSMHSSSSVEDRSQADGVAEVKDENERSQKLDDKKVTLDIEMDGMTVDSASAPVAGCVGMRVTQLFPVPHTIHLLERLRKEAVMLQSHGQSLRGTTYTFNDMPVRLALDGSLDSISGTMKVTGTTFGPHVIMSFTRPASEEHQFMPVTLVQSHSESSGSSQDDGSIPSATSIRI</sequence>
<comment type="caution">
    <text evidence="4">The sequence shown here is derived from an EMBL/GenBank/DDBJ whole genome shotgun (WGS) entry which is preliminary data.</text>
</comment>
<keyword evidence="2" id="KW-0812">Transmembrane</keyword>
<evidence type="ECO:0000256" key="2">
    <source>
        <dbReference type="SAM" id="Phobius"/>
    </source>
</evidence>